<organism evidence="2 3">
    <name type="scientific">Electrophorus voltai</name>
    <dbReference type="NCBI Taxonomy" id="2609070"/>
    <lineage>
        <taxon>Eukaryota</taxon>
        <taxon>Metazoa</taxon>
        <taxon>Chordata</taxon>
        <taxon>Craniata</taxon>
        <taxon>Vertebrata</taxon>
        <taxon>Euteleostomi</taxon>
        <taxon>Actinopterygii</taxon>
        <taxon>Neopterygii</taxon>
        <taxon>Teleostei</taxon>
        <taxon>Ostariophysi</taxon>
        <taxon>Gymnotiformes</taxon>
        <taxon>Gymnotoidei</taxon>
        <taxon>Gymnotidae</taxon>
        <taxon>Electrophorus</taxon>
    </lineage>
</organism>
<dbReference type="Proteomes" id="UP001239994">
    <property type="component" value="Unassembled WGS sequence"/>
</dbReference>
<dbReference type="SUPFAM" id="SSF49854">
    <property type="entry name" value="Spermadhesin, CUB domain"/>
    <property type="match status" value="1"/>
</dbReference>
<name>A0AAD8ZT34_9TELE</name>
<evidence type="ECO:0000313" key="3">
    <source>
        <dbReference type="Proteomes" id="UP001239994"/>
    </source>
</evidence>
<dbReference type="AlphaFoldDB" id="A0AAD8ZT34"/>
<accession>A0AAD8ZT34</accession>
<dbReference type="EMBL" id="JAROKS010000003">
    <property type="protein sequence ID" value="KAK1804741.1"/>
    <property type="molecule type" value="Genomic_DNA"/>
</dbReference>
<evidence type="ECO:0000259" key="1">
    <source>
        <dbReference type="Pfam" id="PF24626"/>
    </source>
</evidence>
<dbReference type="InterPro" id="IPR035914">
    <property type="entry name" value="Sperma_CUB_dom_sf"/>
</dbReference>
<dbReference type="InterPro" id="IPR056924">
    <property type="entry name" value="SH3_Tf2-1"/>
</dbReference>
<protein>
    <recommendedName>
        <fullName evidence="1">Tf2-1-like SH3-like domain-containing protein</fullName>
    </recommendedName>
</protein>
<comment type="caution">
    <text evidence="2">The sequence shown here is derived from an EMBL/GenBank/DDBJ whole genome shotgun (WGS) entry which is preliminary data.</text>
</comment>
<sequence>MADRHRGETPVYLPADQVWLSMTDFCKLGSCRKMGPKYIGPFEIIKHMNDVAYQLNLPARYHVSSEPLKVSAHYRTDISCKTGLVEKGGVRDEVKKALSLPNKSPTNVSCNSDTWVIFLLSGMNVPSPIVSNKNWLRLHFVTDSNHRYRGFSSHYQVKFIMVALKMSSTEMILFAPGSIRS</sequence>
<reference evidence="2" key="1">
    <citation type="submission" date="2023-03" db="EMBL/GenBank/DDBJ databases">
        <title>Electrophorus voltai genome.</title>
        <authorList>
            <person name="Bian C."/>
        </authorList>
    </citation>
    <scope>NUCLEOTIDE SEQUENCE</scope>
    <source>
        <strain evidence="2">CB-2022</strain>
        <tissue evidence="2">Muscle</tissue>
    </source>
</reference>
<evidence type="ECO:0000313" key="2">
    <source>
        <dbReference type="EMBL" id="KAK1804741.1"/>
    </source>
</evidence>
<feature type="domain" description="Tf2-1-like SH3-like" evidence="1">
    <location>
        <begin position="16"/>
        <end position="62"/>
    </location>
</feature>
<gene>
    <name evidence="2" type="ORF">P4O66_003592</name>
</gene>
<dbReference type="Pfam" id="PF24626">
    <property type="entry name" value="SH3_Tf2-1"/>
    <property type="match status" value="1"/>
</dbReference>
<keyword evidence="3" id="KW-1185">Reference proteome</keyword>
<proteinExistence type="predicted"/>
<dbReference type="Gene3D" id="2.60.120.290">
    <property type="entry name" value="Spermadhesin, CUB domain"/>
    <property type="match status" value="1"/>
</dbReference>